<dbReference type="RefSeq" id="WP_080627536.1">
    <property type="nucleotide sequence ID" value="NZ_CP142176.1"/>
</dbReference>
<reference evidence="1" key="1">
    <citation type="submission" date="2019-11" db="EMBL/GenBank/DDBJ databases">
        <title>Epiphytic Pseudomonas syringae from cherry orchards.</title>
        <authorList>
            <person name="Hulin M.T."/>
        </authorList>
    </citation>
    <scope>NUCLEOTIDE SEQUENCE</scope>
    <source>
        <strain evidence="1">PA-2-1F</strain>
    </source>
</reference>
<name>A0AAP2S2S9_9PSED</name>
<dbReference type="EMBL" id="WJZX01000033">
    <property type="protein sequence ID" value="MCF5655582.1"/>
    <property type="molecule type" value="Genomic_DNA"/>
</dbReference>
<evidence type="ECO:0000313" key="2">
    <source>
        <dbReference type="Proteomes" id="UP000814126"/>
    </source>
</evidence>
<dbReference type="Proteomes" id="UP000814126">
    <property type="component" value="Unassembled WGS sequence"/>
</dbReference>
<comment type="caution">
    <text evidence="1">The sequence shown here is derived from an EMBL/GenBank/DDBJ whole genome shotgun (WGS) entry which is preliminary data.</text>
</comment>
<dbReference type="AlphaFoldDB" id="A0AAP2S2S9"/>
<proteinExistence type="predicted"/>
<sequence length="149" mass="15994">MPFKYKLLSTSLDVYGSDFYTDKLEDGMVFDPENTLNAASAQSNNTGVAVKYLGGMGLVMPFSVLPVKPGAGDEWVFDVMNVTTNDPAAVFNAKGKIDAGSKQDVRVFLNMPAIRTLGAGMIEINCSFKSYSASAVYVFQPGSINLILS</sequence>
<protein>
    <submittedName>
        <fullName evidence="1">Uncharacterized protein</fullName>
    </submittedName>
</protein>
<organism evidence="1 2">
    <name type="scientific">Pseudomonas poae</name>
    <dbReference type="NCBI Taxonomy" id="200451"/>
    <lineage>
        <taxon>Bacteria</taxon>
        <taxon>Pseudomonadati</taxon>
        <taxon>Pseudomonadota</taxon>
        <taxon>Gammaproteobacteria</taxon>
        <taxon>Pseudomonadales</taxon>
        <taxon>Pseudomonadaceae</taxon>
        <taxon>Pseudomonas</taxon>
    </lineage>
</organism>
<gene>
    <name evidence="1" type="ORF">GIV46_11195</name>
</gene>
<accession>A0AAP2S2S9</accession>
<evidence type="ECO:0000313" key="1">
    <source>
        <dbReference type="EMBL" id="MCF5655582.1"/>
    </source>
</evidence>